<organism evidence="1 2">
    <name type="scientific">Glomus cerebriforme</name>
    <dbReference type="NCBI Taxonomy" id="658196"/>
    <lineage>
        <taxon>Eukaryota</taxon>
        <taxon>Fungi</taxon>
        <taxon>Fungi incertae sedis</taxon>
        <taxon>Mucoromycota</taxon>
        <taxon>Glomeromycotina</taxon>
        <taxon>Glomeromycetes</taxon>
        <taxon>Glomerales</taxon>
        <taxon>Glomeraceae</taxon>
        <taxon>Glomus</taxon>
    </lineage>
</organism>
<keyword evidence="2" id="KW-1185">Reference proteome</keyword>
<gene>
    <name evidence="1" type="ORF">C1645_755191</name>
</gene>
<evidence type="ECO:0000313" key="2">
    <source>
        <dbReference type="Proteomes" id="UP000265703"/>
    </source>
</evidence>
<protein>
    <submittedName>
        <fullName evidence="1">Uncharacterized protein</fullName>
    </submittedName>
</protein>
<reference evidence="1 2" key="1">
    <citation type="submission" date="2018-06" db="EMBL/GenBank/DDBJ databases">
        <title>Comparative genomics reveals the genomic features of Rhizophagus irregularis, R. cerebriforme, R. diaphanum and Gigaspora rosea, and their symbiotic lifestyle signature.</title>
        <authorList>
            <person name="Morin E."/>
            <person name="San Clemente H."/>
            <person name="Chen E.C.H."/>
            <person name="De La Providencia I."/>
            <person name="Hainaut M."/>
            <person name="Kuo A."/>
            <person name="Kohler A."/>
            <person name="Murat C."/>
            <person name="Tang N."/>
            <person name="Roy S."/>
            <person name="Loubradou J."/>
            <person name="Henrissat B."/>
            <person name="Grigoriev I.V."/>
            <person name="Corradi N."/>
            <person name="Roux C."/>
            <person name="Martin F.M."/>
        </authorList>
    </citation>
    <scope>NUCLEOTIDE SEQUENCE [LARGE SCALE GENOMIC DNA]</scope>
    <source>
        <strain evidence="1 2">DAOM 227022</strain>
    </source>
</reference>
<dbReference type="Proteomes" id="UP000265703">
    <property type="component" value="Unassembled WGS sequence"/>
</dbReference>
<dbReference type="AlphaFoldDB" id="A0A397TMT2"/>
<name>A0A397TMT2_9GLOM</name>
<evidence type="ECO:0000313" key="1">
    <source>
        <dbReference type="EMBL" id="RIA96341.1"/>
    </source>
</evidence>
<comment type="caution">
    <text evidence="1">The sequence shown here is derived from an EMBL/GenBank/DDBJ whole genome shotgun (WGS) entry which is preliminary data.</text>
</comment>
<sequence length="74" mass="9034">MVHPTEKYYEQNFIWNDIQNKYHSSANQRNLNIAIEKGYTFVDVNNFKEKDEVFLKFADELEKERKQYLLTLEN</sequence>
<dbReference type="EMBL" id="QKYT01000046">
    <property type="protein sequence ID" value="RIA96341.1"/>
    <property type="molecule type" value="Genomic_DNA"/>
</dbReference>
<dbReference type="OrthoDB" id="10435586at2759"/>
<accession>A0A397TMT2</accession>
<proteinExistence type="predicted"/>